<dbReference type="InterPro" id="IPR055554">
    <property type="entry name" value="DUF7130"/>
</dbReference>
<evidence type="ECO:0000313" key="4">
    <source>
        <dbReference type="Proteomes" id="UP000011688"/>
    </source>
</evidence>
<keyword evidence="4" id="KW-1185">Reference proteome</keyword>
<evidence type="ECO:0000256" key="1">
    <source>
        <dbReference type="SAM" id="MobiDB-lite"/>
    </source>
</evidence>
<reference evidence="3 4" key="1">
    <citation type="journal article" date="2014" name="PLoS Genet.">
        <title>Phylogenetically driven sequencing of extremely halophilic archaea reveals strategies for static and dynamic osmo-response.</title>
        <authorList>
            <person name="Becker E.A."/>
            <person name="Seitzer P.M."/>
            <person name="Tritt A."/>
            <person name="Larsen D."/>
            <person name="Krusor M."/>
            <person name="Yao A.I."/>
            <person name="Wu D."/>
            <person name="Madern D."/>
            <person name="Eisen J.A."/>
            <person name="Darling A.E."/>
            <person name="Facciotti M.T."/>
        </authorList>
    </citation>
    <scope>NUCLEOTIDE SEQUENCE [LARGE SCALE GENOMIC DNA]</scope>
    <source>
        <strain evidence="3 4">DSM 10524</strain>
    </source>
</reference>
<dbReference type="AlphaFoldDB" id="L9X654"/>
<feature type="region of interest" description="Disordered" evidence="1">
    <location>
        <begin position="1"/>
        <end position="35"/>
    </location>
</feature>
<dbReference type="Proteomes" id="UP000011688">
    <property type="component" value="Unassembled WGS sequence"/>
</dbReference>
<evidence type="ECO:0000313" key="3">
    <source>
        <dbReference type="EMBL" id="ELY56048.1"/>
    </source>
</evidence>
<gene>
    <name evidence="3" type="ORF">C491_13892</name>
</gene>
<proteinExistence type="predicted"/>
<sequence>MSPDQDSPLADSELRNKEETEIPIGEPREPENRGHNMWRCRECGEMGRFSESLPEACPECESPKEELYYWEED</sequence>
<comment type="caution">
    <text evidence="3">The sequence shown here is derived from an EMBL/GenBank/DDBJ whole genome shotgun (WGS) entry which is preliminary data.</text>
</comment>
<dbReference type="SUPFAM" id="SSF57802">
    <property type="entry name" value="Rubredoxin-like"/>
    <property type="match status" value="1"/>
</dbReference>
<evidence type="ECO:0000259" key="2">
    <source>
        <dbReference type="Pfam" id="PF23458"/>
    </source>
</evidence>
<dbReference type="EMBL" id="AOIB01000028">
    <property type="protein sequence ID" value="ELY56048.1"/>
    <property type="molecule type" value="Genomic_DNA"/>
</dbReference>
<feature type="compositionally biased region" description="Basic and acidic residues" evidence="1">
    <location>
        <begin position="12"/>
        <end position="35"/>
    </location>
</feature>
<protein>
    <recommendedName>
        <fullName evidence="2">DUF7130 domain-containing protein</fullName>
    </recommendedName>
</protein>
<dbReference type="eggNOG" id="arCOG07989">
    <property type="taxonomic scope" value="Archaea"/>
</dbReference>
<dbReference type="Pfam" id="PF23458">
    <property type="entry name" value="DUF7130"/>
    <property type="match status" value="1"/>
</dbReference>
<organism evidence="3 4">
    <name type="scientific">Natronococcus amylolyticus DSM 10524</name>
    <dbReference type="NCBI Taxonomy" id="1227497"/>
    <lineage>
        <taxon>Archaea</taxon>
        <taxon>Methanobacteriati</taxon>
        <taxon>Methanobacteriota</taxon>
        <taxon>Stenosarchaea group</taxon>
        <taxon>Halobacteria</taxon>
        <taxon>Halobacteriales</taxon>
        <taxon>Natrialbaceae</taxon>
        <taxon>Natronococcus</taxon>
    </lineage>
</organism>
<name>L9X654_9EURY</name>
<feature type="domain" description="DUF7130" evidence="2">
    <location>
        <begin position="32"/>
        <end position="73"/>
    </location>
</feature>
<dbReference type="Gene3D" id="2.20.28.10">
    <property type="match status" value="1"/>
</dbReference>
<dbReference type="OrthoDB" id="45654at2157"/>
<accession>L9X654</accession>
<dbReference type="RefSeq" id="WP_005557250.1">
    <property type="nucleotide sequence ID" value="NZ_AOIB01000028.1"/>
</dbReference>